<organism evidence="1 2">
    <name type="scientific">Oleiphilus messinensis</name>
    <dbReference type="NCBI Taxonomy" id="141451"/>
    <lineage>
        <taxon>Bacteria</taxon>
        <taxon>Pseudomonadati</taxon>
        <taxon>Pseudomonadota</taxon>
        <taxon>Gammaproteobacteria</taxon>
        <taxon>Oceanospirillales</taxon>
        <taxon>Oleiphilaceae</taxon>
        <taxon>Oleiphilus</taxon>
    </lineage>
</organism>
<reference evidence="1 2" key="1">
    <citation type="submission" date="2017-05" db="EMBL/GenBank/DDBJ databases">
        <title>Genomic insights into alkan degradation activity of Oleiphilus messinensis.</title>
        <authorList>
            <person name="Kozyavkin S.A."/>
            <person name="Slesarev A.I."/>
            <person name="Golyshin P.N."/>
            <person name="Korzhenkov A."/>
            <person name="Golyshina O.N."/>
            <person name="Toshchakov S.V."/>
        </authorList>
    </citation>
    <scope>NUCLEOTIDE SEQUENCE [LARGE SCALE GENOMIC DNA]</scope>
    <source>
        <strain evidence="1 2">ME102</strain>
    </source>
</reference>
<proteinExistence type="predicted"/>
<keyword evidence="1" id="KW-0808">Transferase</keyword>
<dbReference type="KEGG" id="ome:OLMES_2122"/>
<name>A0A1Y0I9N5_9GAMM</name>
<dbReference type="SUPFAM" id="SSF53795">
    <property type="entry name" value="PEP carboxykinase-like"/>
    <property type="match status" value="1"/>
</dbReference>
<dbReference type="InterPro" id="IPR027600">
    <property type="entry name" value="HprK-rel_A"/>
</dbReference>
<dbReference type="RefSeq" id="WP_087461216.1">
    <property type="nucleotide sequence ID" value="NZ_CP021425.1"/>
</dbReference>
<gene>
    <name evidence="1" type="ORF">OLMES_2122</name>
</gene>
<protein>
    <submittedName>
        <fullName evidence="1">Hpr(Ser) kinase/phosphatase</fullName>
    </submittedName>
</protein>
<keyword evidence="2" id="KW-1185">Reference proteome</keyword>
<accession>A0A1Y0I9N5</accession>
<dbReference type="NCBIfam" id="TIGR04352">
    <property type="entry name" value="HprK_rel_A"/>
    <property type="match status" value="1"/>
</dbReference>
<sequence>MQPAETLGINIGYFKVHLETHSDEVLRWVKTLYSEFPRTDLQQDFHDFHIRISPPTQLRRFIRPQIQFYFNEHAPFVPLPRSQAVPMFEWGLNWCIANHAHQYLLFHAAGLAKNDTFVLLPAPPGSGKSTLTAALMLNGWQLYSDELVMIDLKHNQVHGLSRPINLKNNSIDLITNTFSNSVMSSKFHDTAKGTVALLKPTGYSVQNVLTKRPVTHILFPKFERDSHLQSKTLSKTDAFMDLIANSFNYLVLGNAGFQCATQLVDSAECLTMKYSNFSDAFRFFDKLAS</sequence>
<dbReference type="Proteomes" id="UP000196027">
    <property type="component" value="Chromosome"/>
</dbReference>
<dbReference type="AlphaFoldDB" id="A0A1Y0I9N5"/>
<evidence type="ECO:0000313" key="1">
    <source>
        <dbReference type="EMBL" id="ARU56195.1"/>
    </source>
</evidence>
<dbReference type="OrthoDB" id="4544211at2"/>
<dbReference type="GO" id="GO:0016301">
    <property type="term" value="F:kinase activity"/>
    <property type="evidence" value="ECO:0007669"/>
    <property type="project" value="UniProtKB-KW"/>
</dbReference>
<dbReference type="EMBL" id="CP021425">
    <property type="protein sequence ID" value="ARU56195.1"/>
    <property type="molecule type" value="Genomic_DNA"/>
</dbReference>
<dbReference type="InterPro" id="IPR027417">
    <property type="entry name" value="P-loop_NTPase"/>
</dbReference>
<evidence type="ECO:0000313" key="2">
    <source>
        <dbReference type="Proteomes" id="UP000196027"/>
    </source>
</evidence>
<dbReference type="Gene3D" id="3.40.50.300">
    <property type="entry name" value="P-loop containing nucleotide triphosphate hydrolases"/>
    <property type="match status" value="1"/>
</dbReference>
<keyword evidence="1" id="KW-0418">Kinase</keyword>